<feature type="region of interest" description="Disordered" evidence="1">
    <location>
        <begin position="209"/>
        <end position="262"/>
    </location>
</feature>
<keyword evidence="3" id="KW-1185">Reference proteome</keyword>
<evidence type="ECO:0000313" key="3">
    <source>
        <dbReference type="Proteomes" id="UP000053477"/>
    </source>
</evidence>
<accession>A0A0H2RJD7</accession>
<evidence type="ECO:0000313" key="2">
    <source>
        <dbReference type="EMBL" id="KLO09558.1"/>
    </source>
</evidence>
<gene>
    <name evidence="2" type="ORF">SCHPADRAFT_943551</name>
</gene>
<protein>
    <submittedName>
        <fullName evidence="2">Uncharacterized protein</fullName>
    </submittedName>
</protein>
<organism evidence="2 3">
    <name type="scientific">Schizopora paradoxa</name>
    <dbReference type="NCBI Taxonomy" id="27342"/>
    <lineage>
        <taxon>Eukaryota</taxon>
        <taxon>Fungi</taxon>
        <taxon>Dikarya</taxon>
        <taxon>Basidiomycota</taxon>
        <taxon>Agaricomycotina</taxon>
        <taxon>Agaricomycetes</taxon>
        <taxon>Hymenochaetales</taxon>
        <taxon>Schizoporaceae</taxon>
        <taxon>Schizopora</taxon>
    </lineage>
</organism>
<feature type="compositionally biased region" description="Low complexity" evidence="1">
    <location>
        <begin position="213"/>
        <end position="224"/>
    </location>
</feature>
<evidence type="ECO:0000256" key="1">
    <source>
        <dbReference type="SAM" id="MobiDB-lite"/>
    </source>
</evidence>
<dbReference type="InParanoid" id="A0A0H2RJD7"/>
<dbReference type="AlphaFoldDB" id="A0A0H2RJD7"/>
<sequence>MSSVVKIKSKPLSVEYIDVEGRILARVKGSNARFESPLTLYSNGAGIPLQIESNKILQKDSDVKWLDEEDSLQCNGCGEQLQTQELLPQDMLQKWIIHKLQCAALQLNIHGRKSREKPKSRRENYVGRKHEFQRKFSFNERIDFLRDLRDVKYVTPSKGIVFCKPCKRELKVGPGLNIANFVRHTSARVHIDNGGIPMDLLSLTPSERLPEVSSQCESSDDSGSPPLGQASSGNLRKRKKYIRNSRSVSPSNSEFESPGPNVEDAVWHLDVSEASGHQRVTAVLN</sequence>
<dbReference type="Proteomes" id="UP000053477">
    <property type="component" value="Unassembled WGS sequence"/>
</dbReference>
<proteinExistence type="predicted"/>
<feature type="compositionally biased region" description="Polar residues" evidence="1">
    <location>
        <begin position="244"/>
        <end position="255"/>
    </location>
</feature>
<reference evidence="2 3" key="1">
    <citation type="submission" date="2015-04" db="EMBL/GenBank/DDBJ databases">
        <title>Complete genome sequence of Schizopora paradoxa KUC8140, a cosmopolitan wood degrader in East Asia.</title>
        <authorList>
            <consortium name="DOE Joint Genome Institute"/>
            <person name="Min B."/>
            <person name="Park H."/>
            <person name="Jang Y."/>
            <person name="Kim J.-J."/>
            <person name="Kim K.H."/>
            <person name="Pangilinan J."/>
            <person name="Lipzen A."/>
            <person name="Riley R."/>
            <person name="Grigoriev I.V."/>
            <person name="Spatafora J.W."/>
            <person name="Choi I.-G."/>
        </authorList>
    </citation>
    <scope>NUCLEOTIDE SEQUENCE [LARGE SCALE GENOMIC DNA]</scope>
    <source>
        <strain evidence="2 3">KUC8140</strain>
    </source>
</reference>
<dbReference type="EMBL" id="KQ086052">
    <property type="protein sequence ID" value="KLO09558.1"/>
    <property type="molecule type" value="Genomic_DNA"/>
</dbReference>
<name>A0A0H2RJD7_9AGAM</name>